<dbReference type="AlphaFoldDB" id="A0A0C9WMU2"/>
<gene>
    <name evidence="3" type="ORF">K443DRAFT_486234</name>
    <name evidence="2" type="ORF">K443DRAFT_551640</name>
</gene>
<dbReference type="HOGENOM" id="CLU_1635673_0_0_1"/>
<sequence>MWDDRTRPQGRRSTVFSRCEIRNAIEAGGAQRPYRCIDDWPKSVLRFWGGQGGSGDTVAEHSEEHVAGGGREGRVSERRGGEEAADEEVAGWEGRSLGKGPRFERDYFGFLYTRHTHTEKGCDRQGKERQSSRKHDTLIPRVCRMFSSNIQWDFVNEVPILN</sequence>
<keyword evidence="4" id="KW-1185">Reference proteome</keyword>
<dbReference type="Proteomes" id="UP000054477">
    <property type="component" value="Unassembled WGS sequence"/>
</dbReference>
<reference evidence="3 4" key="1">
    <citation type="submission" date="2014-04" db="EMBL/GenBank/DDBJ databases">
        <authorList>
            <consortium name="DOE Joint Genome Institute"/>
            <person name="Kuo A."/>
            <person name="Kohler A."/>
            <person name="Nagy L.G."/>
            <person name="Floudas D."/>
            <person name="Copeland A."/>
            <person name="Barry K.W."/>
            <person name="Cichocki N."/>
            <person name="Veneault-Fourrey C."/>
            <person name="LaButti K."/>
            <person name="Lindquist E.A."/>
            <person name="Lipzen A."/>
            <person name="Lundell T."/>
            <person name="Morin E."/>
            <person name="Murat C."/>
            <person name="Sun H."/>
            <person name="Tunlid A."/>
            <person name="Henrissat B."/>
            <person name="Grigoriev I.V."/>
            <person name="Hibbett D.S."/>
            <person name="Martin F."/>
            <person name="Nordberg H.P."/>
            <person name="Cantor M.N."/>
            <person name="Hua S.X."/>
        </authorList>
    </citation>
    <scope>NUCLEOTIDE SEQUENCE [LARGE SCALE GENOMIC DNA]</scope>
    <source>
        <strain evidence="3 4">LaAM-08-1</strain>
    </source>
</reference>
<evidence type="ECO:0000313" key="2">
    <source>
        <dbReference type="EMBL" id="KIJ90355.1"/>
    </source>
</evidence>
<evidence type="ECO:0000313" key="3">
    <source>
        <dbReference type="EMBL" id="KIJ91405.1"/>
    </source>
</evidence>
<feature type="compositionally biased region" description="Basic and acidic residues" evidence="1">
    <location>
        <begin position="58"/>
        <end position="82"/>
    </location>
</feature>
<evidence type="ECO:0000313" key="4">
    <source>
        <dbReference type="Proteomes" id="UP000054477"/>
    </source>
</evidence>
<protein>
    <submittedName>
        <fullName evidence="3">Unplaced genomic scaffold K443scaffold_477, whole genome shotgun sequence</fullName>
    </submittedName>
</protein>
<feature type="region of interest" description="Disordered" evidence="1">
    <location>
        <begin position="51"/>
        <end position="99"/>
    </location>
</feature>
<reference evidence="4" key="2">
    <citation type="submission" date="2015-01" db="EMBL/GenBank/DDBJ databases">
        <title>Evolutionary Origins and Diversification of the Mycorrhizal Mutualists.</title>
        <authorList>
            <consortium name="DOE Joint Genome Institute"/>
            <consortium name="Mycorrhizal Genomics Consortium"/>
            <person name="Kohler A."/>
            <person name="Kuo A."/>
            <person name="Nagy L.G."/>
            <person name="Floudas D."/>
            <person name="Copeland A."/>
            <person name="Barry K.W."/>
            <person name="Cichocki N."/>
            <person name="Veneault-Fourrey C."/>
            <person name="LaButti K."/>
            <person name="Lindquist E.A."/>
            <person name="Lipzen A."/>
            <person name="Lundell T."/>
            <person name="Morin E."/>
            <person name="Murat C."/>
            <person name="Riley R."/>
            <person name="Ohm R."/>
            <person name="Sun H."/>
            <person name="Tunlid A."/>
            <person name="Henrissat B."/>
            <person name="Grigoriev I.V."/>
            <person name="Hibbett D.S."/>
            <person name="Martin F."/>
        </authorList>
    </citation>
    <scope>NUCLEOTIDE SEQUENCE [LARGE SCALE GENOMIC DNA]</scope>
    <source>
        <strain evidence="4">LaAM-08-1</strain>
    </source>
</reference>
<proteinExistence type="predicted"/>
<dbReference type="EMBL" id="KN839208">
    <property type="protein sequence ID" value="KIJ90355.1"/>
    <property type="molecule type" value="Genomic_DNA"/>
</dbReference>
<accession>A0A0C9WMU2</accession>
<organism evidence="3 4">
    <name type="scientific">Laccaria amethystina LaAM-08-1</name>
    <dbReference type="NCBI Taxonomy" id="1095629"/>
    <lineage>
        <taxon>Eukaryota</taxon>
        <taxon>Fungi</taxon>
        <taxon>Dikarya</taxon>
        <taxon>Basidiomycota</taxon>
        <taxon>Agaricomycotina</taxon>
        <taxon>Agaricomycetes</taxon>
        <taxon>Agaricomycetidae</taxon>
        <taxon>Agaricales</taxon>
        <taxon>Agaricineae</taxon>
        <taxon>Hydnangiaceae</taxon>
        <taxon>Laccaria</taxon>
    </lineage>
</organism>
<dbReference type="EMBL" id="KN839012">
    <property type="protein sequence ID" value="KIJ91405.1"/>
    <property type="molecule type" value="Genomic_DNA"/>
</dbReference>
<evidence type="ECO:0000256" key="1">
    <source>
        <dbReference type="SAM" id="MobiDB-lite"/>
    </source>
</evidence>
<name>A0A0C9WMU2_9AGAR</name>
<reference evidence="3" key="3">
    <citation type="submission" date="2015-02" db="EMBL/GenBank/DDBJ databases">
        <title>Evolutionary Origins and Diversification of the Mycorrhizal Mutualists.</title>
        <authorList>
            <consortium name="DOE Joint Genome Institute"/>
            <consortium name="Mycorrhizal Genomics Consortium"/>
            <person name="Kohler A."/>
            <person name="Kuo A."/>
            <person name="Nagy L.G."/>
            <person name="Floudas D."/>
            <person name="Copeland A."/>
            <person name="Barry K.W."/>
            <person name="Cichocki N."/>
            <person name="Veneault-Fourrey C."/>
            <person name="LaButti K."/>
            <person name="Lindquist E.A."/>
            <person name="Lipzen A."/>
            <person name="Lundell T."/>
            <person name="Morin E."/>
            <person name="Murat C."/>
            <person name="Riley R."/>
            <person name="Ohm R."/>
            <person name="Sun H."/>
            <person name="Tunlid A."/>
            <person name="Henrissat B."/>
            <person name="Grigoriev I.V."/>
            <person name="Hibbett D.S."/>
            <person name="Martin F."/>
        </authorList>
    </citation>
    <scope>NUCLEOTIDE SEQUENCE</scope>
    <source>
        <strain evidence="3 4">LaAM-08-1</strain>
    </source>
</reference>